<evidence type="ECO:0000313" key="2">
    <source>
        <dbReference type="EMBL" id="GGX64644.1"/>
    </source>
</evidence>
<feature type="compositionally biased region" description="Basic and acidic residues" evidence="1">
    <location>
        <begin position="48"/>
        <end position="58"/>
    </location>
</feature>
<keyword evidence="3" id="KW-1185">Reference proteome</keyword>
<proteinExistence type="predicted"/>
<organism evidence="2 3">
    <name type="scientific">Streptomyces hiroshimensis</name>
    <dbReference type="NCBI Taxonomy" id="66424"/>
    <lineage>
        <taxon>Bacteria</taxon>
        <taxon>Bacillati</taxon>
        <taxon>Actinomycetota</taxon>
        <taxon>Actinomycetes</taxon>
        <taxon>Kitasatosporales</taxon>
        <taxon>Streptomycetaceae</taxon>
        <taxon>Streptomyces</taxon>
    </lineage>
</organism>
<dbReference type="Proteomes" id="UP000659223">
    <property type="component" value="Unassembled WGS sequence"/>
</dbReference>
<accession>A0ABQ2Y4L7</accession>
<evidence type="ECO:0000256" key="1">
    <source>
        <dbReference type="SAM" id="MobiDB-lite"/>
    </source>
</evidence>
<gene>
    <name evidence="2" type="ORF">GCM10010324_07020</name>
</gene>
<feature type="region of interest" description="Disordered" evidence="1">
    <location>
        <begin position="35"/>
        <end position="94"/>
    </location>
</feature>
<protein>
    <submittedName>
        <fullName evidence="2">Uncharacterized protein</fullName>
    </submittedName>
</protein>
<evidence type="ECO:0000313" key="3">
    <source>
        <dbReference type="Proteomes" id="UP000659223"/>
    </source>
</evidence>
<name>A0ABQ2Y4L7_9ACTN</name>
<dbReference type="EMBL" id="BMUT01000001">
    <property type="protein sequence ID" value="GGX64644.1"/>
    <property type="molecule type" value="Genomic_DNA"/>
</dbReference>
<reference evidence="3" key="1">
    <citation type="journal article" date="2019" name="Int. J. Syst. Evol. Microbiol.">
        <title>The Global Catalogue of Microorganisms (GCM) 10K type strain sequencing project: providing services to taxonomists for standard genome sequencing and annotation.</title>
        <authorList>
            <consortium name="The Broad Institute Genomics Platform"/>
            <consortium name="The Broad Institute Genome Sequencing Center for Infectious Disease"/>
            <person name="Wu L."/>
            <person name="Ma J."/>
        </authorList>
    </citation>
    <scope>NUCLEOTIDE SEQUENCE [LARGE SCALE GENOMIC DNA]</scope>
    <source>
        <strain evidence="3">JCM 4586</strain>
    </source>
</reference>
<sequence>MLSPEKPCTEGRQDCCTGKFTCICARDPAQWIPGTAPAVRPGSYHGGEPGRRQPEVHRRATPPSGRGRREPAGQGQIAEADNGMTWPHSPLEVP</sequence>
<comment type="caution">
    <text evidence="2">The sequence shown here is derived from an EMBL/GenBank/DDBJ whole genome shotgun (WGS) entry which is preliminary data.</text>
</comment>